<gene>
    <name evidence="1" type="ORF">B0A55_08182</name>
</gene>
<organism evidence="1 2">
    <name type="scientific">Friedmanniomyces simplex</name>
    <dbReference type="NCBI Taxonomy" id="329884"/>
    <lineage>
        <taxon>Eukaryota</taxon>
        <taxon>Fungi</taxon>
        <taxon>Dikarya</taxon>
        <taxon>Ascomycota</taxon>
        <taxon>Pezizomycotina</taxon>
        <taxon>Dothideomycetes</taxon>
        <taxon>Dothideomycetidae</taxon>
        <taxon>Mycosphaerellales</taxon>
        <taxon>Teratosphaeriaceae</taxon>
        <taxon>Friedmanniomyces</taxon>
    </lineage>
</organism>
<proteinExistence type="predicted"/>
<name>A0A4U0WUE7_9PEZI</name>
<dbReference type="AlphaFoldDB" id="A0A4U0WUE7"/>
<keyword evidence="2" id="KW-1185">Reference proteome</keyword>
<sequence>MPSIQQSSALLALPAELQNQIYDYVAHSTDKTVMITAPDKTVSLPAPFGQVCNQLREEFTSVFYSLSLAYATNIVLYNTKFDLLSLILGLRDILDRT</sequence>
<comment type="caution">
    <text evidence="1">The sequence shown here is derived from an EMBL/GenBank/DDBJ whole genome shotgun (WGS) entry which is preliminary data.</text>
</comment>
<dbReference type="Proteomes" id="UP000309340">
    <property type="component" value="Unassembled WGS sequence"/>
</dbReference>
<accession>A0A4U0WUE7</accession>
<evidence type="ECO:0000313" key="2">
    <source>
        <dbReference type="Proteomes" id="UP000309340"/>
    </source>
</evidence>
<evidence type="ECO:0000313" key="1">
    <source>
        <dbReference type="EMBL" id="TKA66881.1"/>
    </source>
</evidence>
<dbReference type="OrthoDB" id="5413827at2759"/>
<dbReference type="EMBL" id="NAJQ01000611">
    <property type="protein sequence ID" value="TKA66881.1"/>
    <property type="molecule type" value="Genomic_DNA"/>
</dbReference>
<protein>
    <submittedName>
        <fullName evidence="1">Uncharacterized protein</fullName>
    </submittedName>
</protein>
<reference evidence="1 2" key="1">
    <citation type="submission" date="2017-03" db="EMBL/GenBank/DDBJ databases">
        <title>Genomes of endolithic fungi from Antarctica.</title>
        <authorList>
            <person name="Coleine C."/>
            <person name="Masonjones S."/>
            <person name="Stajich J.E."/>
        </authorList>
    </citation>
    <scope>NUCLEOTIDE SEQUENCE [LARGE SCALE GENOMIC DNA]</scope>
    <source>
        <strain evidence="1 2">CCFEE 5184</strain>
    </source>
</reference>